<sequence>MRTAPRARSPDPRPETRRQSRRSVAAARGSPTPRAGREGDRKRPPSILRRSQPEHPGRGAEPPRTSKRVRFHEPVEVAVRYIAGREPTPATKGPLPAAGAVAWPAAGAAARPVLRLPQAPRAGPGGPAGPAPRPRPAPAARGPRLLALPAAAVTAPMPRVLWAGPRGPLRAWSSSG</sequence>
<reference evidence="2 3" key="1">
    <citation type="journal article" date="2020" name="Nature">
        <title>Six reference-quality genomes reveal evolution of bat adaptations.</title>
        <authorList>
            <person name="Jebb D."/>
            <person name="Huang Z."/>
            <person name="Pippel M."/>
            <person name="Hughes G.M."/>
            <person name="Lavrichenko K."/>
            <person name="Devanna P."/>
            <person name="Winkler S."/>
            <person name="Jermiin L.S."/>
            <person name="Skirmuntt E.C."/>
            <person name="Katzourakis A."/>
            <person name="Burkitt-Gray L."/>
            <person name="Ray D.A."/>
            <person name="Sullivan K.A.M."/>
            <person name="Roscito J.G."/>
            <person name="Kirilenko B.M."/>
            <person name="Davalos L.M."/>
            <person name="Corthals A.P."/>
            <person name="Power M.L."/>
            <person name="Jones G."/>
            <person name="Ransome R.D."/>
            <person name="Dechmann D.K.N."/>
            <person name="Locatelli A.G."/>
            <person name="Puechmaille S.J."/>
            <person name="Fedrigo O."/>
            <person name="Jarvis E.D."/>
            <person name="Hiller M."/>
            <person name="Vernes S.C."/>
            <person name="Myers E.W."/>
            <person name="Teeling E.C."/>
        </authorList>
    </citation>
    <scope>NUCLEOTIDE SEQUENCE [LARGE SCALE GENOMIC DNA]</scope>
    <source>
        <strain evidence="2">Bat1K_MPI-CBG_1</strain>
    </source>
</reference>
<dbReference type="PANTHER" id="PTHR36868:SF1">
    <property type="entry name" value="NUTRITIONALLY-REGULATED ADIPOSE AND CARDIAC ENRICHED PROTEIN HOMOLOG"/>
    <property type="match status" value="1"/>
</dbReference>
<name>A0A834BA93_9CHIR</name>
<dbReference type="GO" id="GO:0005886">
    <property type="term" value="C:plasma membrane"/>
    <property type="evidence" value="ECO:0007669"/>
    <property type="project" value="TreeGrafter"/>
</dbReference>
<evidence type="ECO:0000313" key="2">
    <source>
        <dbReference type="EMBL" id="KAF6129048.1"/>
    </source>
</evidence>
<dbReference type="Proteomes" id="UP000664940">
    <property type="component" value="Unassembled WGS sequence"/>
</dbReference>
<comment type="caution">
    <text evidence="2">The sequence shown here is derived from an EMBL/GenBank/DDBJ whole genome shotgun (WGS) entry which is preliminary data.</text>
</comment>
<accession>A0A834BA93</accession>
<evidence type="ECO:0000313" key="3">
    <source>
        <dbReference type="Proteomes" id="UP000664940"/>
    </source>
</evidence>
<evidence type="ECO:0000256" key="1">
    <source>
        <dbReference type="SAM" id="MobiDB-lite"/>
    </source>
</evidence>
<dbReference type="EMBL" id="JABVXQ010000001">
    <property type="protein sequence ID" value="KAF6129048.1"/>
    <property type="molecule type" value="Genomic_DNA"/>
</dbReference>
<feature type="region of interest" description="Disordered" evidence="1">
    <location>
        <begin position="1"/>
        <end position="73"/>
    </location>
</feature>
<dbReference type="AlphaFoldDB" id="A0A834BA93"/>
<protein>
    <submittedName>
        <fullName evidence="2">Nutritionally-regulated adipose and cardiac-enriched</fullName>
    </submittedName>
</protein>
<gene>
    <name evidence="2" type="ORF">HJG60_001673</name>
</gene>
<dbReference type="InterPro" id="IPR028114">
    <property type="entry name" value="DUF4658"/>
</dbReference>
<organism evidence="2 3">
    <name type="scientific">Phyllostomus discolor</name>
    <name type="common">pale spear-nosed bat</name>
    <dbReference type="NCBI Taxonomy" id="89673"/>
    <lineage>
        <taxon>Eukaryota</taxon>
        <taxon>Metazoa</taxon>
        <taxon>Chordata</taxon>
        <taxon>Craniata</taxon>
        <taxon>Vertebrata</taxon>
        <taxon>Euteleostomi</taxon>
        <taxon>Mammalia</taxon>
        <taxon>Eutheria</taxon>
        <taxon>Laurasiatheria</taxon>
        <taxon>Chiroptera</taxon>
        <taxon>Yangochiroptera</taxon>
        <taxon>Phyllostomidae</taxon>
        <taxon>Phyllostominae</taxon>
        <taxon>Phyllostomus</taxon>
    </lineage>
</organism>
<feature type="compositionally biased region" description="Basic and acidic residues" evidence="1">
    <location>
        <begin position="8"/>
        <end position="18"/>
    </location>
</feature>
<feature type="region of interest" description="Disordered" evidence="1">
    <location>
        <begin position="116"/>
        <end position="143"/>
    </location>
</feature>
<dbReference type="PANTHER" id="PTHR36868">
    <property type="entry name" value="NUTRITIONALLY-REGULATED ADIPOSE AND CARDIAC ENRICHED PROTEIN HOMOLOG"/>
    <property type="match status" value="1"/>
</dbReference>
<proteinExistence type="predicted"/>
<dbReference type="Pfam" id="PF15555">
    <property type="entry name" value="DUF4658"/>
    <property type="match status" value="1"/>
</dbReference>
<feature type="compositionally biased region" description="Pro residues" evidence="1">
    <location>
        <begin position="127"/>
        <end position="137"/>
    </location>
</feature>